<evidence type="ECO:0000313" key="2">
    <source>
        <dbReference type="EMBL" id="UOQ43360.1"/>
    </source>
</evidence>
<evidence type="ECO:0000313" key="3">
    <source>
        <dbReference type="Proteomes" id="UP000831787"/>
    </source>
</evidence>
<accession>A0ABY4EFV8</accession>
<dbReference type="Proteomes" id="UP000831787">
    <property type="component" value="Chromosome"/>
</dbReference>
<proteinExistence type="predicted"/>
<feature type="signal peptide" evidence="1">
    <location>
        <begin position="1"/>
        <end position="20"/>
    </location>
</feature>
<keyword evidence="3" id="KW-1185">Reference proteome</keyword>
<protein>
    <recommendedName>
        <fullName evidence="4">Lipoprotein</fullName>
    </recommendedName>
</protein>
<evidence type="ECO:0008006" key="4">
    <source>
        <dbReference type="Google" id="ProtNLM"/>
    </source>
</evidence>
<keyword evidence="1" id="KW-0732">Signal</keyword>
<evidence type="ECO:0000256" key="1">
    <source>
        <dbReference type="SAM" id="SignalP"/>
    </source>
</evidence>
<sequence>MKKVLSIILFLGIFILAACSANSGSVPEYEITNENLESNGTEHLTVSTDATEEEKLKEIVRDISHKYTESDSVRIYITNGEDRNDPAVMTAKYANTDKGLFQTGLESTDNFYADYIESNIDK</sequence>
<name>A0ABY4EFV8_9BACI</name>
<organism evidence="2 3">
    <name type="scientific">Halobacillus salinarum</name>
    <dbReference type="NCBI Taxonomy" id="2932257"/>
    <lineage>
        <taxon>Bacteria</taxon>
        <taxon>Bacillati</taxon>
        <taxon>Bacillota</taxon>
        <taxon>Bacilli</taxon>
        <taxon>Bacillales</taxon>
        <taxon>Bacillaceae</taxon>
        <taxon>Halobacillus</taxon>
    </lineage>
</organism>
<gene>
    <name evidence="2" type="ORF">MUN89_15725</name>
</gene>
<dbReference type="PROSITE" id="PS51257">
    <property type="entry name" value="PROKAR_LIPOPROTEIN"/>
    <property type="match status" value="1"/>
</dbReference>
<dbReference type="RefSeq" id="WP_244708719.1">
    <property type="nucleotide sequence ID" value="NZ_CP095073.1"/>
</dbReference>
<feature type="chain" id="PRO_5046014468" description="Lipoprotein" evidence="1">
    <location>
        <begin position="21"/>
        <end position="122"/>
    </location>
</feature>
<dbReference type="EMBL" id="CP095073">
    <property type="protein sequence ID" value="UOQ43360.1"/>
    <property type="molecule type" value="Genomic_DNA"/>
</dbReference>
<reference evidence="2 3" key="1">
    <citation type="submission" date="2022-04" db="EMBL/GenBank/DDBJ databases">
        <title>Halobacillus sp. isolated from saltern.</title>
        <authorList>
            <person name="Won M."/>
            <person name="Lee C.-M."/>
            <person name="Woen H.-Y."/>
            <person name="Kwon S.-W."/>
        </authorList>
    </citation>
    <scope>NUCLEOTIDE SEQUENCE [LARGE SCALE GENOMIC DNA]</scope>
    <source>
        <strain evidence="2 3">SSBR10-3</strain>
    </source>
</reference>